<dbReference type="Proteomes" id="UP000013165">
    <property type="component" value="Unassembled WGS sequence"/>
</dbReference>
<keyword evidence="1" id="KW-0732">Signal</keyword>
<evidence type="ECO:0008006" key="4">
    <source>
        <dbReference type="Google" id="ProtNLM"/>
    </source>
</evidence>
<evidence type="ECO:0000313" key="2">
    <source>
        <dbReference type="EMBL" id="ENO12683.1"/>
    </source>
</evidence>
<dbReference type="AlphaFoldDB" id="N6WV35"/>
<sequence>MKLKNAVVLLPFLLSGCGISFGPESAVEDTSIAEMIVYSQVMRDTNDEQIERLMDKLHEVAPFDVDTTIGDGVDECDSITDFSVHSNSDGQDGYVVASRFTIDDTFSVRLNFVGRGLDMGLTTAFKELYLMNMTISQGDKRLYAGDGRSEATAKMLRLLLVDCSIGDMLKGYVASQR</sequence>
<keyword evidence="3" id="KW-1185">Reference proteome</keyword>
<name>N6WV35_9GAMM</name>
<dbReference type="PATRIC" id="fig|626887.3.peg.2958"/>
<dbReference type="PROSITE" id="PS51257">
    <property type="entry name" value="PROKAR_LIPOPROTEIN"/>
    <property type="match status" value="1"/>
</dbReference>
<comment type="caution">
    <text evidence="2">The sequence shown here is derived from an EMBL/GenBank/DDBJ whole genome shotgun (WGS) entry which is preliminary data.</text>
</comment>
<gene>
    <name evidence="2" type="ORF">J057_14815</name>
</gene>
<evidence type="ECO:0000313" key="3">
    <source>
        <dbReference type="Proteomes" id="UP000013165"/>
    </source>
</evidence>
<reference evidence="2 3" key="1">
    <citation type="journal article" date="2013" name="Genome Announc.">
        <title>Genome Sequence of the Polycyclic Aromatic Hydrocarbon-Degrading Bacterium Strain Marinobacter nanhaiticus D15-8WT.</title>
        <authorList>
            <person name="Cui Z."/>
            <person name="Gao W."/>
            <person name="Li Q."/>
            <person name="Xu G."/>
            <person name="Zheng L."/>
        </authorList>
    </citation>
    <scope>NUCLEOTIDE SEQUENCE [LARGE SCALE GENOMIC DNA]</scope>
    <source>
        <strain evidence="2 3">D15-8W</strain>
    </source>
</reference>
<accession>N6WV35</accession>
<dbReference type="HOGENOM" id="CLU_1516157_0_0_6"/>
<protein>
    <recommendedName>
        <fullName evidence="4">Lipoprotein</fullName>
    </recommendedName>
</protein>
<dbReference type="RefSeq" id="WP_004580913.1">
    <property type="nucleotide sequence ID" value="NZ_AP028878.1"/>
</dbReference>
<proteinExistence type="predicted"/>
<organism evidence="2 3">
    <name type="scientific">Marinobacter nanhaiticus D15-8W</name>
    <dbReference type="NCBI Taxonomy" id="626887"/>
    <lineage>
        <taxon>Bacteria</taxon>
        <taxon>Pseudomonadati</taxon>
        <taxon>Pseudomonadota</taxon>
        <taxon>Gammaproteobacteria</taxon>
        <taxon>Pseudomonadales</taxon>
        <taxon>Marinobacteraceae</taxon>
        <taxon>Marinobacter</taxon>
    </lineage>
</organism>
<dbReference type="EMBL" id="APLQ01000014">
    <property type="protein sequence ID" value="ENO12683.1"/>
    <property type="molecule type" value="Genomic_DNA"/>
</dbReference>
<dbReference type="STRING" id="626887.J057_14815"/>
<evidence type="ECO:0000256" key="1">
    <source>
        <dbReference type="SAM" id="SignalP"/>
    </source>
</evidence>
<feature type="signal peptide" evidence="1">
    <location>
        <begin position="1"/>
        <end position="20"/>
    </location>
</feature>
<feature type="chain" id="PRO_5004127324" description="Lipoprotein" evidence="1">
    <location>
        <begin position="21"/>
        <end position="177"/>
    </location>
</feature>